<feature type="transmembrane region" description="Helical" evidence="7">
    <location>
        <begin position="397"/>
        <end position="421"/>
    </location>
</feature>
<dbReference type="AlphaFoldDB" id="A0A9X8WL33"/>
<evidence type="ECO:0000256" key="7">
    <source>
        <dbReference type="SAM" id="Phobius"/>
    </source>
</evidence>
<feature type="transmembrane region" description="Helical" evidence="7">
    <location>
        <begin position="154"/>
        <end position="176"/>
    </location>
</feature>
<feature type="transmembrane region" description="Helical" evidence="7">
    <location>
        <begin position="356"/>
        <end position="376"/>
    </location>
</feature>
<feature type="transmembrane region" description="Helical" evidence="7">
    <location>
        <begin position="94"/>
        <end position="118"/>
    </location>
</feature>
<evidence type="ECO:0000256" key="5">
    <source>
        <dbReference type="ARBA" id="ARBA00022989"/>
    </source>
</evidence>
<evidence type="ECO:0000256" key="2">
    <source>
        <dbReference type="ARBA" id="ARBA00022448"/>
    </source>
</evidence>
<gene>
    <name evidence="9" type="ORF">SAMN05878482_104156</name>
</gene>
<dbReference type="InterPro" id="IPR004841">
    <property type="entry name" value="AA-permease/SLC12A_dom"/>
</dbReference>
<evidence type="ECO:0000259" key="8">
    <source>
        <dbReference type="Pfam" id="PF00324"/>
    </source>
</evidence>
<keyword evidence="3 7" id="KW-0812">Transmembrane</keyword>
<evidence type="ECO:0000256" key="1">
    <source>
        <dbReference type="ARBA" id="ARBA00004651"/>
    </source>
</evidence>
<evidence type="ECO:0000313" key="10">
    <source>
        <dbReference type="Proteomes" id="UP000185829"/>
    </source>
</evidence>
<reference evidence="9 10" key="1">
    <citation type="submission" date="2017-01" db="EMBL/GenBank/DDBJ databases">
        <authorList>
            <person name="Varghese N."/>
            <person name="Submissions S."/>
        </authorList>
    </citation>
    <scope>NUCLEOTIDE SEQUENCE [LARGE SCALE GENOMIC DNA]</scope>
    <source>
        <strain evidence="9 10">RUG2-6</strain>
    </source>
</reference>
<feature type="transmembrane region" description="Helical" evidence="7">
    <location>
        <begin position="329"/>
        <end position="350"/>
    </location>
</feature>
<feature type="transmembrane region" description="Helical" evidence="7">
    <location>
        <begin position="280"/>
        <end position="304"/>
    </location>
</feature>
<keyword evidence="2" id="KW-0813">Transport</keyword>
<dbReference type="PANTHER" id="PTHR43495">
    <property type="entry name" value="GABA PERMEASE"/>
    <property type="match status" value="1"/>
</dbReference>
<name>A0A9X8WL33_9BACI</name>
<dbReference type="GO" id="GO:0005886">
    <property type="term" value="C:plasma membrane"/>
    <property type="evidence" value="ECO:0007669"/>
    <property type="project" value="UniProtKB-SubCell"/>
</dbReference>
<comment type="subcellular location">
    <subcellularLocation>
        <location evidence="1">Cell membrane</location>
        <topology evidence="1">Multi-pass membrane protein</topology>
    </subcellularLocation>
</comment>
<keyword evidence="5 7" id="KW-1133">Transmembrane helix</keyword>
<dbReference type="FunFam" id="1.20.1740.10:FF:000001">
    <property type="entry name" value="Amino acid permease"/>
    <property type="match status" value="1"/>
</dbReference>
<dbReference type="EMBL" id="FTMX01000004">
    <property type="protein sequence ID" value="SIR53193.1"/>
    <property type="molecule type" value="Genomic_DNA"/>
</dbReference>
<dbReference type="RefSeq" id="WP_076368696.1">
    <property type="nucleotide sequence ID" value="NZ_FTMX01000004.1"/>
</dbReference>
<dbReference type="Gene3D" id="1.20.1740.10">
    <property type="entry name" value="Amino acid/polyamine transporter I"/>
    <property type="match status" value="1"/>
</dbReference>
<protein>
    <submittedName>
        <fullName evidence="9">GABA permease</fullName>
    </submittedName>
</protein>
<keyword evidence="6 7" id="KW-0472">Membrane</keyword>
<evidence type="ECO:0000256" key="3">
    <source>
        <dbReference type="ARBA" id="ARBA00022692"/>
    </source>
</evidence>
<comment type="caution">
    <text evidence="9">The sequence shown here is derived from an EMBL/GenBank/DDBJ whole genome shotgun (WGS) entry which is preliminary data.</text>
</comment>
<accession>A0A9X8WL33</accession>
<evidence type="ECO:0000256" key="4">
    <source>
        <dbReference type="ARBA" id="ARBA00022970"/>
    </source>
</evidence>
<evidence type="ECO:0000256" key="6">
    <source>
        <dbReference type="ARBA" id="ARBA00023136"/>
    </source>
</evidence>
<feature type="transmembrane region" description="Helical" evidence="7">
    <location>
        <begin position="20"/>
        <end position="38"/>
    </location>
</feature>
<dbReference type="Proteomes" id="UP000185829">
    <property type="component" value="Unassembled WGS sequence"/>
</dbReference>
<proteinExistence type="predicted"/>
<dbReference type="GO" id="GO:0055085">
    <property type="term" value="P:transmembrane transport"/>
    <property type="evidence" value="ECO:0007669"/>
    <property type="project" value="InterPro"/>
</dbReference>
<feature type="transmembrane region" description="Helical" evidence="7">
    <location>
        <begin position="44"/>
        <end position="63"/>
    </location>
</feature>
<keyword evidence="4" id="KW-0029">Amino-acid transport</keyword>
<feature type="domain" description="Amino acid permease/ SLC12A" evidence="8">
    <location>
        <begin position="16"/>
        <end position="451"/>
    </location>
</feature>
<sequence length="467" mass="50546">MKKQQNDLEQSLSSRHMSMIAIGGVIGAGLFVGSGAAIHKVGPGILVSYVIAGVLVFLIMKSLGEMATSNPSSGSFSEYARDAIGPWAGTTVGWLYWFQWVVVIAIEAIAGAAIINMWYPGIPLWFLALALTIALTLTNIYSVKSFGEFEYWFAMIKVASIIAFLILGVSYIFGFSGESTVGISNLVQNGGFFPNGVSSVFVGVITVFFSFAGTEVATIAAAESKDPVKSVSKAINSTIWRVLIFYVGSIAVVVTLLPWNSANVLQSPFVAVLENLGIPFAAHLMNFIVLTAVLSCLNAGLYTTSRMLFSLAKKGDAPQYFSKLNKNGVPARAVFAATIFSYIAVVMSYVSPELVFLFLVNSSGAIILLVYLVISISQLRMRNRLEKENPDALKVKMWLFPYLTYATILGISIILISMAFIDSTRSQLYSTLLLTGVIIVLTHFFGKKKISSAEEKSKLSSNLPPLK</sequence>
<dbReference type="GO" id="GO:0006865">
    <property type="term" value="P:amino acid transport"/>
    <property type="evidence" value="ECO:0007669"/>
    <property type="project" value="UniProtKB-KW"/>
</dbReference>
<dbReference type="PANTHER" id="PTHR43495:SF5">
    <property type="entry name" value="GAMMA-AMINOBUTYRIC ACID PERMEASE"/>
    <property type="match status" value="1"/>
</dbReference>
<organism evidence="9 10">
    <name type="scientific">Peribacillus simplex</name>
    <dbReference type="NCBI Taxonomy" id="1478"/>
    <lineage>
        <taxon>Bacteria</taxon>
        <taxon>Bacillati</taxon>
        <taxon>Bacillota</taxon>
        <taxon>Bacilli</taxon>
        <taxon>Bacillales</taxon>
        <taxon>Bacillaceae</taxon>
        <taxon>Peribacillus</taxon>
    </lineage>
</organism>
<dbReference type="PIRSF" id="PIRSF006060">
    <property type="entry name" value="AA_transporter"/>
    <property type="match status" value="1"/>
</dbReference>
<dbReference type="Pfam" id="PF00324">
    <property type="entry name" value="AA_permease"/>
    <property type="match status" value="1"/>
</dbReference>
<evidence type="ECO:0000313" key="9">
    <source>
        <dbReference type="EMBL" id="SIR53193.1"/>
    </source>
</evidence>
<feature type="transmembrane region" description="Helical" evidence="7">
    <location>
        <begin position="243"/>
        <end position="260"/>
    </location>
</feature>
<feature type="transmembrane region" description="Helical" evidence="7">
    <location>
        <begin position="427"/>
        <end position="446"/>
    </location>
</feature>
<feature type="transmembrane region" description="Helical" evidence="7">
    <location>
        <begin position="196"/>
        <end position="222"/>
    </location>
</feature>
<feature type="transmembrane region" description="Helical" evidence="7">
    <location>
        <begin position="124"/>
        <end position="142"/>
    </location>
</feature>